<dbReference type="Proteomes" id="UP000198282">
    <property type="component" value="Unassembled WGS sequence"/>
</dbReference>
<dbReference type="AlphaFoldDB" id="A0A239LQY7"/>
<keyword evidence="2" id="KW-0804">Transcription</keyword>
<evidence type="ECO:0000259" key="3">
    <source>
        <dbReference type="Pfam" id="PF16859"/>
    </source>
</evidence>
<accession>A0A239LQY7</accession>
<evidence type="ECO:0000313" key="4">
    <source>
        <dbReference type="EMBL" id="SNT32881.1"/>
    </source>
</evidence>
<proteinExistence type="predicted"/>
<dbReference type="RefSeq" id="WP_245878622.1">
    <property type="nucleotide sequence ID" value="NZ_FZOD01000034.1"/>
</dbReference>
<evidence type="ECO:0000256" key="1">
    <source>
        <dbReference type="ARBA" id="ARBA00023015"/>
    </source>
</evidence>
<evidence type="ECO:0000256" key="2">
    <source>
        <dbReference type="ARBA" id="ARBA00023163"/>
    </source>
</evidence>
<name>A0A239LQY7_9ACTN</name>
<sequence length="73" mass="7476">MATIIDRAVARGEIAAPADPALMAAILPALGLHRLIFTGVGPDPDYAAAVIDNVLLPALSASSVPESRESTRP</sequence>
<dbReference type="Pfam" id="PF16859">
    <property type="entry name" value="TetR_C_11"/>
    <property type="match status" value="1"/>
</dbReference>
<dbReference type="EMBL" id="FZOD01000034">
    <property type="protein sequence ID" value="SNT32881.1"/>
    <property type="molecule type" value="Genomic_DNA"/>
</dbReference>
<organism evidence="4 5">
    <name type="scientific">Streptosporangium subroseum</name>
    <dbReference type="NCBI Taxonomy" id="106412"/>
    <lineage>
        <taxon>Bacteria</taxon>
        <taxon>Bacillati</taxon>
        <taxon>Actinomycetota</taxon>
        <taxon>Actinomycetes</taxon>
        <taxon>Streptosporangiales</taxon>
        <taxon>Streptosporangiaceae</taxon>
        <taxon>Streptosporangium</taxon>
    </lineage>
</organism>
<reference evidence="4 5" key="1">
    <citation type="submission" date="2017-06" db="EMBL/GenBank/DDBJ databases">
        <authorList>
            <person name="Kim H.J."/>
            <person name="Triplett B.A."/>
        </authorList>
    </citation>
    <scope>NUCLEOTIDE SEQUENCE [LARGE SCALE GENOMIC DNA]</scope>
    <source>
        <strain evidence="4 5">CGMCC 4.2132</strain>
    </source>
</reference>
<dbReference type="InterPro" id="IPR036271">
    <property type="entry name" value="Tet_transcr_reg_TetR-rel_C_sf"/>
</dbReference>
<dbReference type="SUPFAM" id="SSF48498">
    <property type="entry name" value="Tetracyclin repressor-like, C-terminal domain"/>
    <property type="match status" value="1"/>
</dbReference>
<keyword evidence="5" id="KW-1185">Reference proteome</keyword>
<protein>
    <submittedName>
        <fullName evidence="4">Transcriptional repressor C-terminal</fullName>
    </submittedName>
</protein>
<gene>
    <name evidence="4" type="ORF">SAMN05216276_103492</name>
</gene>
<dbReference type="InterPro" id="IPR011075">
    <property type="entry name" value="TetR_C"/>
</dbReference>
<dbReference type="Gene3D" id="1.10.357.10">
    <property type="entry name" value="Tetracycline Repressor, domain 2"/>
    <property type="match status" value="1"/>
</dbReference>
<keyword evidence="1" id="KW-0805">Transcription regulation</keyword>
<feature type="domain" description="Tetracyclin repressor-like C-terminal" evidence="3">
    <location>
        <begin position="1"/>
        <end position="54"/>
    </location>
</feature>
<evidence type="ECO:0000313" key="5">
    <source>
        <dbReference type="Proteomes" id="UP000198282"/>
    </source>
</evidence>